<protein>
    <recommendedName>
        <fullName evidence="1">NAD(P)-binding domain-containing protein</fullName>
    </recommendedName>
</protein>
<dbReference type="GeneID" id="85494704"/>
<evidence type="ECO:0000313" key="2">
    <source>
        <dbReference type="EMBL" id="BEI90834.1"/>
    </source>
</evidence>
<proteinExistence type="predicted"/>
<evidence type="ECO:0000259" key="1">
    <source>
        <dbReference type="Pfam" id="PF13460"/>
    </source>
</evidence>
<dbReference type="EMBL" id="AP028214">
    <property type="protein sequence ID" value="BEI90834.1"/>
    <property type="molecule type" value="Genomic_DNA"/>
</dbReference>
<name>A0AA48I409_9TREE</name>
<dbReference type="AlphaFoldDB" id="A0AA48I409"/>
<dbReference type="KEGG" id="ccac:CcaHIS019_0309040"/>
<dbReference type="Gene3D" id="3.40.50.720">
    <property type="entry name" value="NAD(P)-binding Rossmann-like Domain"/>
    <property type="match status" value="1"/>
</dbReference>
<dbReference type="Proteomes" id="UP001233271">
    <property type="component" value="Chromosome 3"/>
</dbReference>
<keyword evidence="3" id="KW-1185">Reference proteome</keyword>
<reference evidence="2" key="1">
    <citation type="journal article" date="2023" name="BMC Genomics">
        <title>Chromosome-level genome assemblies of Cutaneotrichosporon spp. (Trichosporonales, Basidiomycota) reveal imbalanced evolution between nucleotide sequences and chromosome synteny.</title>
        <authorList>
            <person name="Kobayashi Y."/>
            <person name="Kayamori A."/>
            <person name="Aoki K."/>
            <person name="Shiwa Y."/>
            <person name="Matsutani M."/>
            <person name="Fujita N."/>
            <person name="Sugita T."/>
            <person name="Iwasaki W."/>
            <person name="Tanaka N."/>
            <person name="Takashima M."/>
        </authorList>
    </citation>
    <scope>NUCLEOTIDE SEQUENCE</scope>
    <source>
        <strain evidence="2">HIS019</strain>
    </source>
</reference>
<dbReference type="RefSeq" id="XP_060456099.1">
    <property type="nucleotide sequence ID" value="XM_060599402.1"/>
</dbReference>
<organism evidence="2 3">
    <name type="scientific">Cutaneotrichosporon cavernicola</name>
    <dbReference type="NCBI Taxonomy" id="279322"/>
    <lineage>
        <taxon>Eukaryota</taxon>
        <taxon>Fungi</taxon>
        <taxon>Dikarya</taxon>
        <taxon>Basidiomycota</taxon>
        <taxon>Agaricomycotina</taxon>
        <taxon>Tremellomycetes</taxon>
        <taxon>Trichosporonales</taxon>
        <taxon>Trichosporonaceae</taxon>
        <taxon>Cutaneotrichosporon</taxon>
    </lineage>
</organism>
<dbReference type="InterPro" id="IPR036291">
    <property type="entry name" value="NAD(P)-bd_dom_sf"/>
</dbReference>
<accession>A0AA48I409</accession>
<dbReference type="SUPFAM" id="SSF51735">
    <property type="entry name" value="NAD(P)-binding Rossmann-fold domains"/>
    <property type="match status" value="1"/>
</dbReference>
<gene>
    <name evidence="2" type="ORF">CcaverHIS019_0309040</name>
</gene>
<dbReference type="PANTHER" id="PTHR15020">
    <property type="entry name" value="FLAVIN REDUCTASE-RELATED"/>
    <property type="match status" value="1"/>
</dbReference>
<feature type="domain" description="NAD(P)-binding" evidence="1">
    <location>
        <begin position="9"/>
        <end position="170"/>
    </location>
</feature>
<evidence type="ECO:0000313" key="3">
    <source>
        <dbReference type="Proteomes" id="UP001233271"/>
    </source>
</evidence>
<dbReference type="InterPro" id="IPR016040">
    <property type="entry name" value="NAD(P)-bd_dom"/>
</dbReference>
<sequence>MSYHIAILGASKGIANHVLRNLLSSSPSVTITLLLRKPAALDGDELVAEAIKNGRVKIVKGDATVQDDVEKALEGANVVLTSVGGTPSFTLRGFKLDNPTLCTDAALALLRVLERKPENQRPRIIAVSSMGIGKNHHKMPFLLRILYPWMLSGPHADKEGMEYLYLRASNIGDTPTPPSTDILSEANRGVSRILPELILVRPALLTDGAESGAVRAGEDVYTYRVSRADVGRWITDNCMPGKGEWVNRAPVLGY</sequence>
<dbReference type="Pfam" id="PF13460">
    <property type="entry name" value="NAD_binding_10"/>
    <property type="match status" value="1"/>
</dbReference>
<dbReference type="PANTHER" id="PTHR15020:SF50">
    <property type="entry name" value="UPF0659 PROTEIN YMR090W"/>
    <property type="match status" value="1"/>
</dbReference>